<keyword evidence="4" id="KW-0378">Hydrolase</keyword>
<sequence length="1103" mass="118423">MLSGTVLASASVAYADDHEGEDDTKWDIQAPPGATIREVPIQTDEGTWMDVDVSPDGRTIAFTMLGDIYTVPITGGAARRIADGLAWEVHPRFSPDGSLIAFTSDRGGGDNIWIMNADGSDKRQLTKEDFRLLNQPTWSPDGRFIAAKKHFTTQRSLGTGEIWMYHVSGGGGVQVVERRNEELQKELGEPIFAPDGKAIYYTRNTTGGNTFIYAQDSIAGIFAIEKHDLESGEVSTVVDGYGGAVRPAPSPDGKEIAFVRRDKDTSQLWVKDIASGRERMIYDALDLDVQETWAVTGVYPNMDWTPDGGSIVFWAGGKLNRVDRDGANHAVIPFSVNDTRGIADAPHPVIEVAPDRFTTRMAKFGTLSPDGSRVVFETLGKLHTKSARGRDGARPMTGDTSDAVEAYPAFSRDGSKLAFVRWTDEGLGEIVVANANGANARVVSPMPGHYANLAWSPDGRTIAYEKRRGGYLTAPEQSENPGIYLQPAAGGEPMFVTRTGSTPQFGASNDRLFMVGREGDKLALMSSDLDGEKVRTHATGSLVNDFRIAPDGATIAFRQNYEVFAMPVIPGGKPVDVNETKGPVPITMVSKGGADFMGWARGGETLFWSIGPELKQAQVSDFFASKPKGEDDDEDGYETPDSAISMAVTVSKPVPSGTVAITGAKILTMAAGLGNEDAGVIENGVIIIEGDRIAAIGAAGEVDVPAGATIVDASGKVVMPGFVDAHHHGPHGTDELIPQQNWSLVQDLAMGTTTTHNPSSDASLIFASAERQMAGKLLAPRIFSTGEIVYGAKAPSVYARIDTYEEALDHVRRIKAQGGISIKNYNQPRREQRQMVARASAEENMLVVAEGGSLFGMDMTLIADGNSTMEHNVPGDVFYEDVLQFFGQSNTNYTPTLAVTYGGLAGDPYWRQAMDVFDHPLMIHSPPKVLLANNARRTKAPDWAFVDDNAAREAKKLSDRGIKVSIGAHGQQPGLGAHWEIWSFARGGFSPVEALKTATIYPAQSLGMEKDVGSLEVGKLADLLVLTADPTVNVRDSDKIESVMIGGRMYDAKTMQEVVTGDGGRRAYWWEAGMGGNAGGSERATHQGGGHNHGDGDGDSHSY</sequence>
<dbReference type="Gene3D" id="2.120.10.30">
    <property type="entry name" value="TolB, C-terminal domain"/>
    <property type="match status" value="3"/>
</dbReference>
<feature type="region of interest" description="Disordered" evidence="2">
    <location>
        <begin position="1079"/>
        <end position="1103"/>
    </location>
</feature>
<dbReference type="SUPFAM" id="SSF51338">
    <property type="entry name" value="Composite domain of metallo-dependent hydrolases"/>
    <property type="match status" value="1"/>
</dbReference>
<dbReference type="PANTHER" id="PTHR36842">
    <property type="entry name" value="PROTEIN TOLB HOMOLOG"/>
    <property type="match status" value="1"/>
</dbReference>
<evidence type="ECO:0000256" key="2">
    <source>
        <dbReference type="SAM" id="MobiDB-lite"/>
    </source>
</evidence>
<dbReference type="Pfam" id="PF26549">
    <property type="entry name" value="Tricorn_N"/>
    <property type="match status" value="1"/>
</dbReference>
<dbReference type="SUPFAM" id="SSF82171">
    <property type="entry name" value="DPP6 N-terminal domain-like"/>
    <property type="match status" value="1"/>
</dbReference>
<name>A0A074MU40_ERYLO</name>
<protein>
    <submittedName>
        <fullName evidence="4">Amidohydrolase</fullName>
    </submittedName>
</protein>
<dbReference type="InterPro" id="IPR011059">
    <property type="entry name" value="Metal-dep_hydrolase_composite"/>
</dbReference>
<gene>
    <name evidence="4" type="ORF">EH31_13780</name>
</gene>
<dbReference type="eggNOG" id="COG1228">
    <property type="taxonomic scope" value="Bacteria"/>
</dbReference>
<dbReference type="InterPro" id="IPR006680">
    <property type="entry name" value="Amidohydro-rel"/>
</dbReference>
<organism evidence="4 5">
    <name type="scientific">Erythrobacter longus</name>
    <dbReference type="NCBI Taxonomy" id="1044"/>
    <lineage>
        <taxon>Bacteria</taxon>
        <taxon>Pseudomonadati</taxon>
        <taxon>Pseudomonadota</taxon>
        <taxon>Alphaproteobacteria</taxon>
        <taxon>Sphingomonadales</taxon>
        <taxon>Erythrobacteraceae</taxon>
        <taxon>Erythrobacter/Porphyrobacter group</taxon>
        <taxon>Erythrobacter</taxon>
    </lineage>
</organism>
<evidence type="ECO:0000313" key="4">
    <source>
        <dbReference type="EMBL" id="KEO89102.1"/>
    </source>
</evidence>
<feature type="domain" description="Amidohydrolase-related" evidence="3">
    <location>
        <begin position="717"/>
        <end position="1048"/>
    </location>
</feature>
<comment type="caution">
    <text evidence="4">The sequence shown here is derived from an EMBL/GenBank/DDBJ whole genome shotgun (WGS) entry which is preliminary data.</text>
</comment>
<feature type="compositionally biased region" description="Basic and acidic residues" evidence="2">
    <location>
        <begin position="1092"/>
        <end position="1103"/>
    </location>
</feature>
<dbReference type="InterPro" id="IPR011659">
    <property type="entry name" value="WD40"/>
</dbReference>
<dbReference type="eggNOG" id="COG0823">
    <property type="taxonomic scope" value="Bacteria"/>
</dbReference>
<dbReference type="SUPFAM" id="SSF51556">
    <property type="entry name" value="Metallo-dependent hydrolases"/>
    <property type="match status" value="1"/>
</dbReference>
<keyword evidence="5" id="KW-1185">Reference proteome</keyword>
<dbReference type="Gene3D" id="2.30.40.10">
    <property type="entry name" value="Urease, subunit C, domain 1"/>
    <property type="match status" value="1"/>
</dbReference>
<dbReference type="SUPFAM" id="SSF69304">
    <property type="entry name" value="Tricorn protease N-terminal domain"/>
    <property type="match status" value="1"/>
</dbReference>
<reference evidence="4 5" key="1">
    <citation type="submission" date="2014-04" db="EMBL/GenBank/DDBJ databases">
        <title>A comprehensive comparison of genomes of Erythrobacter spp. strains.</title>
        <authorList>
            <person name="Zheng Q."/>
        </authorList>
    </citation>
    <scope>NUCLEOTIDE SEQUENCE [LARGE SCALE GENOMIC DNA]</scope>
    <source>
        <strain evidence="4 5">DSM 6997</strain>
    </source>
</reference>
<dbReference type="Gene3D" id="3.40.50.10910">
    <property type="entry name" value="Amidohydrolase"/>
    <property type="match status" value="1"/>
</dbReference>
<dbReference type="InterPro" id="IPR032466">
    <property type="entry name" value="Metal_Hydrolase"/>
</dbReference>
<dbReference type="Proteomes" id="UP000027647">
    <property type="component" value="Unassembled WGS sequence"/>
</dbReference>
<dbReference type="Pfam" id="PF01979">
    <property type="entry name" value="Amidohydro_1"/>
    <property type="match status" value="1"/>
</dbReference>
<accession>A0A074MU40</accession>
<comment type="similarity">
    <text evidence="1">Belongs to the TolB family.</text>
</comment>
<dbReference type="AlphaFoldDB" id="A0A074MU40"/>
<dbReference type="Pfam" id="PF07676">
    <property type="entry name" value="PD40"/>
    <property type="match status" value="3"/>
</dbReference>
<dbReference type="InterPro" id="IPR011042">
    <property type="entry name" value="6-blade_b-propeller_TolB-like"/>
</dbReference>
<dbReference type="PANTHER" id="PTHR36842:SF1">
    <property type="entry name" value="PROTEIN TOLB"/>
    <property type="match status" value="1"/>
</dbReference>
<dbReference type="GO" id="GO:0016810">
    <property type="term" value="F:hydrolase activity, acting on carbon-nitrogen (but not peptide) bonds"/>
    <property type="evidence" value="ECO:0007669"/>
    <property type="project" value="InterPro"/>
</dbReference>
<evidence type="ECO:0000256" key="1">
    <source>
        <dbReference type="ARBA" id="ARBA00009820"/>
    </source>
</evidence>
<evidence type="ECO:0000313" key="5">
    <source>
        <dbReference type="Proteomes" id="UP000027647"/>
    </source>
</evidence>
<dbReference type="STRING" id="1044.EH31_13780"/>
<dbReference type="Gene3D" id="3.30.110.90">
    <property type="entry name" value="Amidohydrolase"/>
    <property type="match status" value="1"/>
</dbReference>
<proteinExistence type="inferred from homology"/>
<dbReference type="EMBL" id="JMIW01000006">
    <property type="protein sequence ID" value="KEO89102.1"/>
    <property type="molecule type" value="Genomic_DNA"/>
</dbReference>
<evidence type="ECO:0000259" key="3">
    <source>
        <dbReference type="Pfam" id="PF01979"/>
    </source>
</evidence>
<dbReference type="Gene3D" id="1.20.58.520">
    <property type="entry name" value="Amidohydrolase"/>
    <property type="match status" value="1"/>
</dbReference>